<proteinExistence type="predicted"/>
<dbReference type="InterPro" id="IPR047803">
    <property type="entry name" value="DCD1A/B-like"/>
</dbReference>
<dbReference type="PANTHER" id="PTHR35190">
    <property type="entry name" value="PROTEIN DCD1B"/>
    <property type="match status" value="1"/>
</dbReference>
<reference evidence="1" key="1">
    <citation type="journal article" date="2020" name="Nature">
        <title>Giant virus diversity and host interactions through global metagenomics.</title>
        <authorList>
            <person name="Schulz F."/>
            <person name="Roux S."/>
            <person name="Paez-Espino D."/>
            <person name="Jungbluth S."/>
            <person name="Walsh D.A."/>
            <person name="Denef V.J."/>
            <person name="McMahon K.D."/>
            <person name="Konstantinidis K.T."/>
            <person name="Eloe-Fadrosh E.A."/>
            <person name="Kyrpides N.C."/>
            <person name="Woyke T."/>
        </authorList>
    </citation>
    <scope>NUCLEOTIDE SEQUENCE</scope>
    <source>
        <strain evidence="1">GVMAG-M-3300023174-134</strain>
    </source>
</reference>
<accession>A0A6C0DED6</accession>
<dbReference type="InterPro" id="IPR047794">
    <property type="entry name" value="C45_proenzyme-like"/>
</dbReference>
<name>A0A6C0DED6_9ZZZZ</name>
<dbReference type="EMBL" id="MN739577">
    <property type="protein sequence ID" value="QHT13945.1"/>
    <property type="molecule type" value="Genomic_DNA"/>
</dbReference>
<dbReference type="PANTHER" id="PTHR35190:SF2">
    <property type="entry name" value="PROTEIN DCD1B"/>
    <property type="match status" value="1"/>
</dbReference>
<evidence type="ECO:0000313" key="1">
    <source>
        <dbReference type="EMBL" id="QHT13945.1"/>
    </source>
</evidence>
<dbReference type="NCBIfam" id="NF040521">
    <property type="entry name" value="C45_proenzyme"/>
    <property type="match status" value="1"/>
</dbReference>
<sequence length="449" mass="51705">MNNTIKKNKKNNNTKKKMNINGNLINENIEGWKIIHIYGNAFERGFAHGFLLYKELKRVLKTVPFIIKTTLHVSMNKYIKTSNKIIKPILINKYPEFFDEIRGISAGARKHGINVSTDYLIAWNSYMSLYSYFKDGSAIKCSAFVATGNATKNGDIIMGHNTHTTFMDGRLQNIIIYITPSIGHHFVMQTSPGFIASVTDWFLSSTGIIGCETTIADINYKPKFGYPFYCRIRQAMQYGNTLDDYDKIMTNHNAGDYACSWLFGNVKTNEIMLFELALKHKNVQKTKNGVFYGMNSAIDETIREKETTDEEHYDITTSLGARHQRFDELLNKKYKGKIDINNGKLILADHYDVFLKRDAMNRRSICKHVELDPEHCFKSHYPFGCTDAKIVNSKLADSLSFWGRFGSACGRTFNVKKYIKENPYYKSYEPYLDDIPSYKWEVLELVKQS</sequence>
<evidence type="ECO:0008006" key="2">
    <source>
        <dbReference type="Google" id="ProtNLM"/>
    </source>
</evidence>
<dbReference type="Gene3D" id="3.60.60.30">
    <property type="match status" value="1"/>
</dbReference>
<protein>
    <recommendedName>
        <fullName evidence="2">Phospholipase B-like</fullName>
    </recommendedName>
</protein>
<dbReference type="AlphaFoldDB" id="A0A6C0DED6"/>
<organism evidence="1">
    <name type="scientific">viral metagenome</name>
    <dbReference type="NCBI Taxonomy" id="1070528"/>
    <lineage>
        <taxon>unclassified sequences</taxon>
        <taxon>metagenomes</taxon>
        <taxon>organismal metagenomes</taxon>
    </lineage>
</organism>